<dbReference type="Proteomes" id="UP000756132">
    <property type="component" value="Chromosome 3"/>
</dbReference>
<dbReference type="KEGG" id="ffu:CLAFUR5_08756"/>
<evidence type="ECO:0000256" key="7">
    <source>
        <dbReference type="PIRSR" id="PIRSR602401-1"/>
    </source>
</evidence>
<dbReference type="InterPro" id="IPR001128">
    <property type="entry name" value="Cyt_P450"/>
</dbReference>
<keyword evidence="9" id="KW-1133">Transmembrane helix</keyword>
<dbReference type="PANTHER" id="PTHR24291:SF50">
    <property type="entry name" value="BIFUNCTIONAL ALBAFLAVENONE MONOOXYGENASE_TERPENE SYNTHASE"/>
    <property type="match status" value="1"/>
</dbReference>
<evidence type="ECO:0000256" key="5">
    <source>
        <dbReference type="ARBA" id="ARBA00023004"/>
    </source>
</evidence>
<dbReference type="EMBL" id="CP090165">
    <property type="protein sequence ID" value="UJO15049.1"/>
    <property type="molecule type" value="Genomic_DNA"/>
</dbReference>
<dbReference type="GeneID" id="71988634"/>
<name>A0A9Q8LCW1_PASFU</name>
<evidence type="ECO:0000313" key="11">
    <source>
        <dbReference type="Proteomes" id="UP000756132"/>
    </source>
</evidence>
<dbReference type="OrthoDB" id="10029320at2759"/>
<dbReference type="SUPFAM" id="SSF48264">
    <property type="entry name" value="Cytochrome P450"/>
    <property type="match status" value="1"/>
</dbReference>
<organism evidence="10 11">
    <name type="scientific">Passalora fulva</name>
    <name type="common">Tomato leaf mold</name>
    <name type="synonym">Cladosporium fulvum</name>
    <dbReference type="NCBI Taxonomy" id="5499"/>
    <lineage>
        <taxon>Eukaryota</taxon>
        <taxon>Fungi</taxon>
        <taxon>Dikarya</taxon>
        <taxon>Ascomycota</taxon>
        <taxon>Pezizomycotina</taxon>
        <taxon>Dothideomycetes</taxon>
        <taxon>Dothideomycetidae</taxon>
        <taxon>Mycosphaerellales</taxon>
        <taxon>Mycosphaerellaceae</taxon>
        <taxon>Fulvia</taxon>
    </lineage>
</organism>
<dbReference type="PRINTS" id="PR00385">
    <property type="entry name" value="P450"/>
</dbReference>
<evidence type="ECO:0000256" key="3">
    <source>
        <dbReference type="ARBA" id="ARBA00022723"/>
    </source>
</evidence>
<dbReference type="Gene3D" id="1.10.630.10">
    <property type="entry name" value="Cytochrome P450"/>
    <property type="match status" value="1"/>
</dbReference>
<comment type="similarity">
    <text evidence="1 8">Belongs to the cytochrome P450 family.</text>
</comment>
<gene>
    <name evidence="10" type="ORF">CLAFUR5_08756</name>
</gene>
<keyword evidence="9" id="KW-0472">Membrane</keyword>
<reference evidence="10" key="1">
    <citation type="submission" date="2021-12" db="EMBL/GenBank/DDBJ databases">
        <authorList>
            <person name="Zaccaron A."/>
            <person name="Stergiopoulos I."/>
        </authorList>
    </citation>
    <scope>NUCLEOTIDE SEQUENCE</scope>
    <source>
        <strain evidence="10">Race5_Kim</strain>
    </source>
</reference>
<keyword evidence="3 7" id="KW-0479">Metal-binding</keyword>
<reference evidence="10" key="2">
    <citation type="journal article" date="2022" name="Microb. Genom.">
        <title>A chromosome-scale genome assembly of the tomato pathogen Cladosporium fulvum reveals a compartmentalized genome architecture and the presence of a dispensable chromosome.</title>
        <authorList>
            <person name="Zaccaron A.Z."/>
            <person name="Chen L.H."/>
            <person name="Samaras A."/>
            <person name="Stergiopoulos I."/>
        </authorList>
    </citation>
    <scope>NUCLEOTIDE SEQUENCE</scope>
    <source>
        <strain evidence="10">Race5_Kim</strain>
    </source>
</reference>
<dbReference type="PRINTS" id="PR00463">
    <property type="entry name" value="EP450I"/>
</dbReference>
<keyword evidence="9" id="KW-0812">Transmembrane</keyword>
<dbReference type="GO" id="GO:0020037">
    <property type="term" value="F:heme binding"/>
    <property type="evidence" value="ECO:0007669"/>
    <property type="project" value="InterPro"/>
</dbReference>
<dbReference type="GO" id="GO:0004497">
    <property type="term" value="F:monooxygenase activity"/>
    <property type="evidence" value="ECO:0007669"/>
    <property type="project" value="UniProtKB-KW"/>
</dbReference>
<dbReference type="GO" id="GO:0016705">
    <property type="term" value="F:oxidoreductase activity, acting on paired donors, with incorporation or reduction of molecular oxygen"/>
    <property type="evidence" value="ECO:0007669"/>
    <property type="project" value="InterPro"/>
</dbReference>
<keyword evidence="5 7" id="KW-0408">Iron</keyword>
<keyword evidence="11" id="KW-1185">Reference proteome</keyword>
<feature type="binding site" description="axial binding residue" evidence="7">
    <location>
        <position position="495"/>
    </location>
    <ligand>
        <name>heme</name>
        <dbReference type="ChEBI" id="CHEBI:30413"/>
    </ligand>
    <ligandPart>
        <name>Fe</name>
        <dbReference type="ChEBI" id="CHEBI:18248"/>
    </ligandPart>
</feature>
<dbReference type="InterPro" id="IPR017972">
    <property type="entry name" value="Cyt_P450_CS"/>
</dbReference>
<dbReference type="InterPro" id="IPR050196">
    <property type="entry name" value="Cytochrome_P450_Monoox"/>
</dbReference>
<proteinExistence type="inferred from homology"/>
<evidence type="ECO:0000313" key="10">
    <source>
        <dbReference type="EMBL" id="UJO15049.1"/>
    </source>
</evidence>
<evidence type="ECO:0000256" key="1">
    <source>
        <dbReference type="ARBA" id="ARBA00010617"/>
    </source>
</evidence>
<keyword evidence="6 8" id="KW-0503">Monooxygenase</keyword>
<dbReference type="InterPro" id="IPR002401">
    <property type="entry name" value="Cyt_P450_E_grp-I"/>
</dbReference>
<evidence type="ECO:0000256" key="8">
    <source>
        <dbReference type="RuleBase" id="RU000461"/>
    </source>
</evidence>
<evidence type="ECO:0000256" key="9">
    <source>
        <dbReference type="SAM" id="Phobius"/>
    </source>
</evidence>
<dbReference type="PANTHER" id="PTHR24291">
    <property type="entry name" value="CYTOCHROME P450 FAMILY 4"/>
    <property type="match status" value="1"/>
</dbReference>
<accession>A0A9Q8LCW1</accession>
<dbReference type="PROSITE" id="PS00086">
    <property type="entry name" value="CYTOCHROME_P450"/>
    <property type="match status" value="1"/>
</dbReference>
<dbReference type="GO" id="GO:0005506">
    <property type="term" value="F:iron ion binding"/>
    <property type="evidence" value="ECO:0007669"/>
    <property type="project" value="InterPro"/>
</dbReference>
<dbReference type="InterPro" id="IPR036396">
    <property type="entry name" value="Cyt_P450_sf"/>
</dbReference>
<evidence type="ECO:0000256" key="6">
    <source>
        <dbReference type="ARBA" id="ARBA00023033"/>
    </source>
</evidence>
<protein>
    <submittedName>
        <fullName evidence="10">Cytochrome P450 monooxygenase</fullName>
    </submittedName>
</protein>
<keyword evidence="2 7" id="KW-0349">Heme</keyword>
<dbReference type="AlphaFoldDB" id="A0A9Q8LCW1"/>
<dbReference type="RefSeq" id="XP_047759415.1">
    <property type="nucleotide sequence ID" value="XM_047907904.1"/>
</dbReference>
<keyword evidence="4 8" id="KW-0560">Oxidoreductase</keyword>
<feature type="transmembrane region" description="Helical" evidence="9">
    <location>
        <begin position="12"/>
        <end position="28"/>
    </location>
</feature>
<evidence type="ECO:0000256" key="4">
    <source>
        <dbReference type="ARBA" id="ARBA00023002"/>
    </source>
</evidence>
<dbReference type="Pfam" id="PF00067">
    <property type="entry name" value="p450"/>
    <property type="match status" value="2"/>
</dbReference>
<comment type="cofactor">
    <cofactor evidence="7">
        <name>heme</name>
        <dbReference type="ChEBI" id="CHEBI:30413"/>
    </cofactor>
</comment>
<evidence type="ECO:0000256" key="2">
    <source>
        <dbReference type="ARBA" id="ARBA00022617"/>
    </source>
</evidence>
<sequence length="577" mass="65012">MMDLLTTTTTLGWAVGLGVTTLIVRFVLELHAKRTRMRGLPGPPHSYLFGHILAMPPVLASQPPNAAPQTYFQCVKEYYNLPDVFYFDPWPLGPQIMLIFNADMMHAVSVATSLPKHPVTLDFMKNFGGPGNLVSSEGKEWKRWRSAFNPGFAPAQLMSMLPVVVDECQRFCDIMSTHAKNNDIIRLEQYATNLTVNIIGKIVLDLDLKAWEGRNPLLTAFHSQVRWMQMGVQFQPSELWDIRRPIIQMYNNWKMARYLRGRLVERFASRDSRGKTNHVIDLALEIYLKEVKGTSGDTSDVKELDPEFMQAAISNMKTFVFAGHDTTSSTICYALCYLSQNPDMLARIRQEHDDVFGPDVTKVGDQIRKDPILLNKLDYTLAVTKEVLRIQPPASTVRCAASGSGFKLHNPDTGEDMVADDFMIWPVSKSGPWAKIGSQDSTDIVTCADVGMHRNPKYWPNPCKFDPDRFIQGSAVYDANNKDAWIPFSKGIRNCIGQELAIIETKAILAMTIRTFDFQIAYDEVGKLKGDGSAYPSRTDGILEQFGERAYQIQLGTAKPNEGMPCRLRLRKEVVPQ</sequence>